<keyword evidence="1" id="KW-0812">Transmembrane</keyword>
<reference evidence="2" key="1">
    <citation type="submission" date="2021-05" db="EMBL/GenBank/DDBJ databases">
        <authorList>
            <person name="Alioto T."/>
            <person name="Alioto T."/>
            <person name="Gomez Garrido J."/>
        </authorList>
    </citation>
    <scope>NUCLEOTIDE SEQUENCE</scope>
</reference>
<protein>
    <submittedName>
        <fullName evidence="2">Uncharacterized protein</fullName>
    </submittedName>
</protein>
<organism evidence="2">
    <name type="scientific">Cacopsylla melanoneura</name>
    <dbReference type="NCBI Taxonomy" id="428564"/>
    <lineage>
        <taxon>Eukaryota</taxon>
        <taxon>Metazoa</taxon>
        <taxon>Ecdysozoa</taxon>
        <taxon>Arthropoda</taxon>
        <taxon>Hexapoda</taxon>
        <taxon>Insecta</taxon>
        <taxon>Pterygota</taxon>
        <taxon>Neoptera</taxon>
        <taxon>Paraneoptera</taxon>
        <taxon>Hemiptera</taxon>
        <taxon>Sternorrhyncha</taxon>
        <taxon>Psylloidea</taxon>
        <taxon>Psyllidae</taxon>
        <taxon>Psyllinae</taxon>
        <taxon>Cacopsylla</taxon>
    </lineage>
</organism>
<feature type="transmembrane region" description="Helical" evidence="1">
    <location>
        <begin position="84"/>
        <end position="107"/>
    </location>
</feature>
<dbReference type="EMBL" id="HBUF01267264">
    <property type="protein sequence ID" value="CAG6684411.1"/>
    <property type="molecule type" value="Transcribed_RNA"/>
</dbReference>
<proteinExistence type="predicted"/>
<name>A0A8D8X7G1_9HEMI</name>
<keyword evidence="1" id="KW-1133">Transmembrane helix</keyword>
<dbReference type="EMBL" id="HBUF01467409">
    <property type="protein sequence ID" value="CAG6744460.1"/>
    <property type="molecule type" value="Transcribed_RNA"/>
</dbReference>
<dbReference type="EMBL" id="HBUF01121748">
    <property type="protein sequence ID" value="CAG6642323.1"/>
    <property type="molecule type" value="Transcribed_RNA"/>
</dbReference>
<evidence type="ECO:0000256" key="1">
    <source>
        <dbReference type="SAM" id="Phobius"/>
    </source>
</evidence>
<accession>A0A8D8X7G1</accession>
<dbReference type="EMBL" id="HBUF01121747">
    <property type="protein sequence ID" value="CAG6642322.1"/>
    <property type="molecule type" value="Transcribed_RNA"/>
</dbReference>
<keyword evidence="1" id="KW-0472">Membrane</keyword>
<evidence type="ECO:0000313" key="2">
    <source>
        <dbReference type="EMBL" id="CAG6684410.1"/>
    </source>
</evidence>
<dbReference type="AlphaFoldDB" id="A0A8D8X7G1"/>
<sequence length="110" mass="12014">MEQSQQQIGNRTILTLIASDINGEMLITDAAVITIPMHRDIDFKDDTFTFLRVSPASACASVPRLIAVLTLSSRLVSFPGLTPVSIWCSTLPLVAISLIILLVKFLIVVF</sequence>
<dbReference type="EMBL" id="HBUF01267263">
    <property type="protein sequence ID" value="CAG6684410.1"/>
    <property type="molecule type" value="Transcribed_RNA"/>
</dbReference>